<dbReference type="Pfam" id="PF01212">
    <property type="entry name" value="Beta_elim_lyase"/>
    <property type="match status" value="1"/>
</dbReference>
<comment type="caution">
    <text evidence="7">The sequence shown here is derived from an EMBL/GenBank/DDBJ whole genome shotgun (WGS) entry which is preliminary data.</text>
</comment>
<evidence type="ECO:0000259" key="6">
    <source>
        <dbReference type="Pfam" id="PF01212"/>
    </source>
</evidence>
<organism evidence="7 8">
    <name type="scientific">Pseudomonas syringae pv. coryli</name>
    <dbReference type="NCBI Taxonomy" id="317659"/>
    <lineage>
        <taxon>Bacteria</taxon>
        <taxon>Pseudomonadati</taxon>
        <taxon>Pseudomonadota</taxon>
        <taxon>Gammaproteobacteria</taxon>
        <taxon>Pseudomonadales</taxon>
        <taxon>Pseudomonadaceae</taxon>
        <taxon>Pseudomonas</taxon>
    </lineage>
</organism>
<dbReference type="InterPro" id="IPR001597">
    <property type="entry name" value="ArAA_b-elim_lyase/Thr_aldolase"/>
</dbReference>
<dbReference type="GO" id="GO:0006567">
    <property type="term" value="P:L-threonine catabolic process"/>
    <property type="evidence" value="ECO:0007669"/>
    <property type="project" value="TreeGrafter"/>
</dbReference>
<comment type="subunit">
    <text evidence="3">Homotetramer.</text>
</comment>
<dbReference type="CDD" id="cd06502">
    <property type="entry name" value="TA_like"/>
    <property type="match status" value="1"/>
</dbReference>
<dbReference type="GO" id="GO:0005829">
    <property type="term" value="C:cytosol"/>
    <property type="evidence" value="ECO:0007669"/>
    <property type="project" value="TreeGrafter"/>
</dbReference>
<feature type="domain" description="Aromatic amino acid beta-eliminating lyase/threonine aldolase" evidence="6">
    <location>
        <begin position="126"/>
        <end position="405"/>
    </location>
</feature>
<evidence type="ECO:0000256" key="1">
    <source>
        <dbReference type="ARBA" id="ARBA00001933"/>
    </source>
</evidence>
<evidence type="ECO:0000313" key="8">
    <source>
        <dbReference type="Proteomes" id="UP000051335"/>
    </source>
</evidence>
<dbReference type="PANTHER" id="PTHR48097:SF9">
    <property type="entry name" value="L-THREONINE ALDOLASE"/>
    <property type="match status" value="1"/>
</dbReference>
<reference evidence="7 8" key="1">
    <citation type="submission" date="2015-09" db="EMBL/GenBank/DDBJ databases">
        <title>Genome announcement of multiple Pseudomonas syringae strains.</title>
        <authorList>
            <person name="Thakur S."/>
            <person name="Wang P.W."/>
            <person name="Gong Y."/>
            <person name="Weir B.S."/>
            <person name="Guttman D.S."/>
        </authorList>
    </citation>
    <scope>NUCLEOTIDE SEQUENCE [LARGE SCALE GENOMIC DNA]</scope>
    <source>
        <strain evidence="7 8">ICMP17001</strain>
    </source>
</reference>
<keyword evidence="8" id="KW-1185">Reference proteome</keyword>
<sequence>MRTMTVGPGITPGLLTLQIAANATTPKRSRARRIARHYRRWGITPRPENVAVTLRSRREIFIIVRWIMHGHFRTVYLPFSYKGSEYRERRRLIIMYRVVSNALLQAKGCMHYRSSTSGSFFVTVIDLRSDTVTLPTAGMLDAMARAPVGDDVYGEDPTVNLLEATLAGRLGFDAALFVPSGTMSNLLALMAHCERGDEYIVGQQAHTYKYEGGGAAVLGSIQPQPLEVQADGSLDLQQVLDAIKPDDFHFARTRLLALENTMQGKVLPLDYLAAARTLTLEKGLALHLDGARLYNAAVRLGVDVHEITRHFDSVSVCLSKGLGAPIGSVLCGSQPLIAKARRLRKMLGGGMRQAGGLAAAGLYALDHQVERLADDHANAAFLAEGLSGLGYSVEPVQTNMVYVQIGERAASLKAFCAERGIVLTAASRLRMVTHLHVSRAQIEQVIAAFAAFEHS</sequence>
<dbReference type="InterPro" id="IPR015421">
    <property type="entry name" value="PyrdxlP-dep_Trfase_major"/>
</dbReference>
<dbReference type="InterPro" id="IPR023603">
    <property type="entry name" value="Low_specificity_L-TA-like"/>
</dbReference>
<evidence type="ECO:0000256" key="3">
    <source>
        <dbReference type="ARBA" id="ARBA00011881"/>
    </source>
</evidence>
<dbReference type="PANTHER" id="PTHR48097">
    <property type="entry name" value="L-THREONINE ALDOLASE-RELATED"/>
    <property type="match status" value="1"/>
</dbReference>
<evidence type="ECO:0000256" key="4">
    <source>
        <dbReference type="ARBA" id="ARBA00022898"/>
    </source>
</evidence>
<evidence type="ECO:0000256" key="2">
    <source>
        <dbReference type="ARBA" id="ARBA00006966"/>
    </source>
</evidence>
<gene>
    <name evidence="7" type="ORF">ALO75_04636</name>
</gene>
<accession>A0A0P9MI43</accession>
<dbReference type="InterPro" id="IPR015422">
    <property type="entry name" value="PyrdxlP-dep_Trfase_small"/>
</dbReference>
<dbReference type="PATRIC" id="fig|317659.3.peg.2897"/>
<dbReference type="GO" id="GO:0008732">
    <property type="term" value="F:L-allo-threonine aldolase activity"/>
    <property type="evidence" value="ECO:0007669"/>
    <property type="project" value="TreeGrafter"/>
</dbReference>
<dbReference type="NCBIfam" id="NF007825">
    <property type="entry name" value="PRK10534.1"/>
    <property type="match status" value="1"/>
</dbReference>
<comment type="cofactor">
    <cofactor evidence="1">
        <name>pyridoxal 5'-phosphate</name>
        <dbReference type="ChEBI" id="CHEBI:597326"/>
    </cofactor>
</comment>
<name>A0A0P9MI43_9PSED</name>
<protein>
    <submittedName>
        <fullName evidence="7">L-threonine aldolase</fullName>
    </submittedName>
</protein>
<dbReference type="Proteomes" id="UP000051335">
    <property type="component" value="Unassembled WGS sequence"/>
</dbReference>
<dbReference type="NCBIfam" id="NF041359">
    <property type="entry name" value="GntG_guanitoxin"/>
    <property type="match status" value="1"/>
</dbReference>
<dbReference type="SUPFAM" id="SSF53383">
    <property type="entry name" value="PLP-dependent transferases"/>
    <property type="match status" value="1"/>
</dbReference>
<comment type="similarity">
    <text evidence="2">Belongs to the threonine aldolase family.</text>
</comment>
<keyword evidence="5" id="KW-0456">Lyase</keyword>
<dbReference type="EMBL" id="LJQC01000885">
    <property type="protein sequence ID" value="KPW91459.1"/>
    <property type="molecule type" value="Genomic_DNA"/>
</dbReference>
<proteinExistence type="inferred from homology"/>
<dbReference type="InterPro" id="IPR015424">
    <property type="entry name" value="PyrdxlP-dep_Trfase"/>
</dbReference>
<dbReference type="FunFam" id="3.40.640.10:FF:000030">
    <property type="entry name" value="Low-specificity L-threonine aldolase"/>
    <property type="match status" value="1"/>
</dbReference>
<evidence type="ECO:0000313" key="7">
    <source>
        <dbReference type="EMBL" id="KPW91459.1"/>
    </source>
</evidence>
<dbReference type="Gene3D" id="3.90.1150.10">
    <property type="entry name" value="Aspartate Aminotransferase, domain 1"/>
    <property type="match status" value="1"/>
</dbReference>
<dbReference type="AlphaFoldDB" id="A0A0P9MI43"/>
<evidence type="ECO:0000256" key="5">
    <source>
        <dbReference type="ARBA" id="ARBA00023239"/>
    </source>
</evidence>
<keyword evidence="4" id="KW-0663">Pyridoxal phosphate</keyword>
<dbReference type="Gene3D" id="3.40.640.10">
    <property type="entry name" value="Type I PLP-dependent aspartate aminotransferase-like (Major domain)"/>
    <property type="match status" value="1"/>
</dbReference>
<dbReference type="GO" id="GO:0006545">
    <property type="term" value="P:glycine biosynthetic process"/>
    <property type="evidence" value="ECO:0007669"/>
    <property type="project" value="TreeGrafter"/>
</dbReference>